<feature type="compositionally biased region" description="Basic residues" evidence="1">
    <location>
        <begin position="11"/>
        <end position="23"/>
    </location>
</feature>
<feature type="region of interest" description="Disordered" evidence="1">
    <location>
        <begin position="96"/>
        <end position="124"/>
    </location>
</feature>
<sequence length="124" mass="13856">MSHSPRPFLPGRRHGLRHDRRRFLPGSHVDSRLSESCMKDAQPSDDQSDGRNGHRLPLQARVRGSWDHKSTRSPILSIGIWTATGYPGIQSAVPALADDRRNRRSQGKCDREALSARPMKGPAL</sequence>
<protein>
    <submittedName>
        <fullName evidence="2 4">Uncharacterized protein</fullName>
    </submittedName>
</protein>
<dbReference type="EMBL" id="MU003693">
    <property type="protein sequence ID" value="KAF2816527.1"/>
    <property type="molecule type" value="Genomic_DNA"/>
</dbReference>
<evidence type="ECO:0000256" key="1">
    <source>
        <dbReference type="SAM" id="MobiDB-lite"/>
    </source>
</evidence>
<dbReference type="GeneID" id="54464198"/>
<dbReference type="AlphaFoldDB" id="A0A6A6Z8J7"/>
<feature type="compositionally biased region" description="Basic and acidic residues" evidence="1">
    <location>
        <begin position="97"/>
        <end position="114"/>
    </location>
</feature>
<evidence type="ECO:0000313" key="3">
    <source>
        <dbReference type="Proteomes" id="UP000504636"/>
    </source>
</evidence>
<reference evidence="2 4" key="1">
    <citation type="journal article" date="2020" name="Stud. Mycol.">
        <title>101 Dothideomycetes genomes: a test case for predicting lifestyles and emergence of pathogens.</title>
        <authorList>
            <person name="Haridas S."/>
            <person name="Albert R."/>
            <person name="Binder M."/>
            <person name="Bloem J."/>
            <person name="Labutti K."/>
            <person name="Salamov A."/>
            <person name="Andreopoulos B."/>
            <person name="Baker S."/>
            <person name="Barry K."/>
            <person name="Bills G."/>
            <person name="Bluhm B."/>
            <person name="Cannon C."/>
            <person name="Castanera R."/>
            <person name="Culley D."/>
            <person name="Daum C."/>
            <person name="Ezra D."/>
            <person name="Gonzalez J."/>
            <person name="Henrissat B."/>
            <person name="Kuo A."/>
            <person name="Liang C."/>
            <person name="Lipzen A."/>
            <person name="Lutzoni F."/>
            <person name="Magnuson J."/>
            <person name="Mondo S."/>
            <person name="Nolan M."/>
            <person name="Ohm R."/>
            <person name="Pangilinan J."/>
            <person name="Park H.-J."/>
            <person name="Ramirez L."/>
            <person name="Alfaro M."/>
            <person name="Sun H."/>
            <person name="Tritt A."/>
            <person name="Yoshinaga Y."/>
            <person name="Zwiers L.-H."/>
            <person name="Turgeon B."/>
            <person name="Goodwin S."/>
            <person name="Spatafora J."/>
            <person name="Crous P."/>
            <person name="Grigoriev I."/>
        </authorList>
    </citation>
    <scope>NUCLEOTIDE SEQUENCE</scope>
    <source>
        <strain evidence="2 4">CBS 304.34</strain>
    </source>
</reference>
<keyword evidence="3" id="KW-1185">Reference proteome</keyword>
<reference evidence="4" key="2">
    <citation type="submission" date="2020-04" db="EMBL/GenBank/DDBJ databases">
        <authorList>
            <consortium name="NCBI Genome Project"/>
        </authorList>
    </citation>
    <scope>NUCLEOTIDE SEQUENCE</scope>
    <source>
        <strain evidence="4">CBS 304.34</strain>
    </source>
</reference>
<proteinExistence type="predicted"/>
<dbReference type="RefSeq" id="XP_033583491.1">
    <property type="nucleotide sequence ID" value="XM_033723305.1"/>
</dbReference>
<feature type="region of interest" description="Disordered" evidence="1">
    <location>
        <begin position="1"/>
        <end position="69"/>
    </location>
</feature>
<dbReference type="Proteomes" id="UP000504636">
    <property type="component" value="Unplaced"/>
</dbReference>
<accession>A0A6A6Z8J7</accession>
<evidence type="ECO:0000313" key="2">
    <source>
        <dbReference type="EMBL" id="KAF2816527.1"/>
    </source>
</evidence>
<organism evidence="2">
    <name type="scientific">Mytilinidion resinicola</name>
    <dbReference type="NCBI Taxonomy" id="574789"/>
    <lineage>
        <taxon>Eukaryota</taxon>
        <taxon>Fungi</taxon>
        <taxon>Dikarya</taxon>
        <taxon>Ascomycota</taxon>
        <taxon>Pezizomycotina</taxon>
        <taxon>Dothideomycetes</taxon>
        <taxon>Pleosporomycetidae</taxon>
        <taxon>Mytilinidiales</taxon>
        <taxon>Mytilinidiaceae</taxon>
        <taxon>Mytilinidion</taxon>
    </lineage>
</organism>
<reference evidence="4" key="3">
    <citation type="submission" date="2025-04" db="UniProtKB">
        <authorList>
            <consortium name="RefSeq"/>
        </authorList>
    </citation>
    <scope>IDENTIFICATION</scope>
    <source>
        <strain evidence="4">CBS 304.34</strain>
    </source>
</reference>
<gene>
    <name evidence="2 4" type="ORF">BDZ99DRAFT_494339</name>
</gene>
<name>A0A6A6Z8J7_9PEZI</name>
<evidence type="ECO:0000313" key="4">
    <source>
        <dbReference type="RefSeq" id="XP_033583491.1"/>
    </source>
</evidence>